<dbReference type="GO" id="GO:0042393">
    <property type="term" value="F:histone binding"/>
    <property type="evidence" value="ECO:0007669"/>
    <property type="project" value="TreeGrafter"/>
</dbReference>
<dbReference type="PANTHER" id="PTHR22691:SF8">
    <property type="entry name" value="PROTEIN SPT2 HOMOLOG"/>
    <property type="match status" value="1"/>
</dbReference>
<dbReference type="GO" id="GO:0005730">
    <property type="term" value="C:nucleolus"/>
    <property type="evidence" value="ECO:0007669"/>
    <property type="project" value="TreeGrafter"/>
</dbReference>
<evidence type="ECO:0000256" key="1">
    <source>
        <dbReference type="ARBA" id="ARBA00006461"/>
    </source>
</evidence>
<feature type="compositionally biased region" description="Polar residues" evidence="3">
    <location>
        <begin position="32"/>
        <end position="44"/>
    </location>
</feature>
<keyword evidence="5" id="KW-1185">Reference proteome</keyword>
<dbReference type="Pfam" id="PF08243">
    <property type="entry name" value="SPT2"/>
    <property type="match status" value="1"/>
</dbReference>
<evidence type="ECO:0000313" key="4">
    <source>
        <dbReference type="EMBL" id="CDS39740.1"/>
    </source>
</evidence>
<dbReference type="OMA" id="SIQRIAY"/>
<keyword evidence="2" id="KW-0175">Coiled coil</keyword>
<feature type="region of interest" description="Disordered" evidence="3">
    <location>
        <begin position="301"/>
        <end position="323"/>
    </location>
</feature>
<dbReference type="InterPro" id="IPR013256">
    <property type="entry name" value="Chromatin_SPT2"/>
</dbReference>
<dbReference type="GO" id="GO:0006360">
    <property type="term" value="P:transcription by RNA polymerase I"/>
    <property type="evidence" value="ECO:0007669"/>
    <property type="project" value="TreeGrafter"/>
</dbReference>
<protein>
    <submittedName>
        <fullName evidence="4">Uncharacterized protein</fullName>
    </submittedName>
</protein>
<dbReference type="STRING" id="6211.A0A068YBZ4"/>
<dbReference type="EMBL" id="LN902842">
    <property type="protein sequence ID" value="CDS39740.1"/>
    <property type="molecule type" value="Genomic_DNA"/>
</dbReference>
<dbReference type="GO" id="GO:0003677">
    <property type="term" value="F:DNA binding"/>
    <property type="evidence" value="ECO:0007669"/>
    <property type="project" value="TreeGrafter"/>
</dbReference>
<feature type="region of interest" description="Disordered" evidence="3">
    <location>
        <begin position="1"/>
        <end position="63"/>
    </location>
</feature>
<feature type="region of interest" description="Disordered" evidence="3">
    <location>
        <begin position="386"/>
        <end position="412"/>
    </location>
</feature>
<feature type="region of interest" description="Disordered" evidence="3">
    <location>
        <begin position="80"/>
        <end position="106"/>
    </location>
</feature>
<organism evidence="4 5">
    <name type="scientific">Echinococcus multilocularis</name>
    <name type="common">Fox tapeworm</name>
    <dbReference type="NCBI Taxonomy" id="6211"/>
    <lineage>
        <taxon>Eukaryota</taxon>
        <taxon>Metazoa</taxon>
        <taxon>Spiralia</taxon>
        <taxon>Lophotrochozoa</taxon>
        <taxon>Platyhelminthes</taxon>
        <taxon>Cestoda</taxon>
        <taxon>Eucestoda</taxon>
        <taxon>Cyclophyllidea</taxon>
        <taxon>Taeniidae</taxon>
        <taxon>Echinococcus</taxon>
    </lineage>
</organism>
<evidence type="ECO:0000256" key="2">
    <source>
        <dbReference type="ARBA" id="ARBA00023054"/>
    </source>
</evidence>
<dbReference type="Proteomes" id="UP000017246">
    <property type="component" value="Unassembled WGS sequence"/>
</dbReference>
<feature type="region of interest" description="Disordered" evidence="3">
    <location>
        <begin position="153"/>
        <end position="174"/>
    </location>
</feature>
<dbReference type="OrthoDB" id="6259853at2759"/>
<accession>A0A068YBZ4</accession>
<dbReference type="GO" id="GO:0006334">
    <property type="term" value="P:nucleosome assembly"/>
    <property type="evidence" value="ECO:0007669"/>
    <property type="project" value="TreeGrafter"/>
</dbReference>
<feature type="compositionally biased region" description="Polar residues" evidence="3">
    <location>
        <begin position="302"/>
        <end position="313"/>
    </location>
</feature>
<dbReference type="PANTHER" id="PTHR22691">
    <property type="entry name" value="YEAST SPT2-RELATED"/>
    <property type="match status" value="1"/>
</dbReference>
<reference evidence="4" key="2">
    <citation type="submission" date="2015-11" db="EMBL/GenBank/DDBJ databases">
        <authorList>
            <person name="Zhang Y."/>
            <person name="Guo Z."/>
        </authorList>
    </citation>
    <scope>NUCLEOTIDE SEQUENCE</scope>
</reference>
<evidence type="ECO:0000256" key="3">
    <source>
        <dbReference type="SAM" id="MobiDB-lite"/>
    </source>
</evidence>
<reference evidence="4" key="1">
    <citation type="journal article" date="2013" name="Nature">
        <title>The genomes of four tapeworm species reveal adaptations to parasitism.</title>
        <authorList>
            <person name="Tsai I.J."/>
            <person name="Zarowiecki M."/>
            <person name="Holroyd N."/>
            <person name="Garciarrubio A."/>
            <person name="Sanchez-Flores A."/>
            <person name="Brooks K.L."/>
            <person name="Tracey A."/>
            <person name="Bobes R.J."/>
            <person name="Fragoso G."/>
            <person name="Sciutto E."/>
            <person name="Aslett M."/>
            <person name="Beasley H."/>
            <person name="Bennett H.M."/>
            <person name="Cai J."/>
            <person name="Camicia F."/>
            <person name="Clark R."/>
            <person name="Cucher M."/>
            <person name="De Silva N."/>
            <person name="Day T.A."/>
            <person name="Deplazes P."/>
            <person name="Estrada K."/>
            <person name="Fernandez C."/>
            <person name="Holland P.W."/>
            <person name="Hou J."/>
            <person name="Hu S."/>
            <person name="Huckvale T."/>
            <person name="Hung S.S."/>
            <person name="Kamenetzky L."/>
            <person name="Keane J.A."/>
            <person name="Kiss F."/>
            <person name="Koziol U."/>
            <person name="Lambert O."/>
            <person name="Liu K."/>
            <person name="Luo X."/>
            <person name="Luo Y."/>
            <person name="Macchiaroli N."/>
            <person name="Nichol S."/>
            <person name="Paps J."/>
            <person name="Parkinson J."/>
            <person name="Pouchkina-Stantcheva N."/>
            <person name="Riddiford N."/>
            <person name="Rosenzvit M."/>
            <person name="Salinas G."/>
            <person name="Wasmuth J.D."/>
            <person name="Zamanian M."/>
            <person name="Zheng Y."/>
            <person name="Cai X."/>
            <person name="Soberon X."/>
            <person name="Olson P.D."/>
            <person name="Laclette J.P."/>
            <person name="Brehm K."/>
            <person name="Berriman M."/>
            <person name="Garciarrubio A."/>
            <person name="Bobes R.J."/>
            <person name="Fragoso G."/>
            <person name="Sanchez-Flores A."/>
            <person name="Estrada K."/>
            <person name="Cevallos M.A."/>
            <person name="Morett E."/>
            <person name="Gonzalez V."/>
            <person name="Portillo T."/>
            <person name="Ochoa-Leyva A."/>
            <person name="Jose M.V."/>
            <person name="Sciutto E."/>
            <person name="Landa A."/>
            <person name="Jimenez L."/>
            <person name="Valdes V."/>
            <person name="Carrero J.C."/>
            <person name="Larralde C."/>
            <person name="Morales-Montor J."/>
            <person name="Limon-Lason J."/>
            <person name="Soberon X."/>
            <person name="Laclette J.P."/>
        </authorList>
    </citation>
    <scope>NUCLEOTIDE SEQUENCE [LARGE SCALE GENOMIC DNA]</scope>
</reference>
<dbReference type="eggNOG" id="ENOG502QRJX">
    <property type="taxonomic scope" value="Eukaryota"/>
</dbReference>
<comment type="similarity">
    <text evidence="1">Belongs to the SPT2 family.</text>
</comment>
<evidence type="ECO:0000313" key="5">
    <source>
        <dbReference type="Proteomes" id="UP000017246"/>
    </source>
</evidence>
<gene>
    <name evidence="4" type="ORF">EmuJ_000728400</name>
</gene>
<sequence>MDALEEMNGGSPIPSSLKKRRITVKIPKVASLNPSQSLNNQKQSRNPRRGHIDASNGNFIPPNGVNPAAIASTYLNSSKTGIHSSDPKRQIASKAKAPVQKTGDTSIQRIAYKHKTPQLSTSSLVNANRSVSLNSFSTNKLLIHPPTIPSNVSLHSKPASAAPAQHRSNNSLRPVHSDLKTVQRPARPASQPPSGNVANMPRPLGIAAQLGLPRSRVESALASLSSVRKTSLDSVNSISKAISPSNGKSSLRLAALPFNDQRRLPTIMEPPVKQPGLQPRMTMERPRAVVPTVRGIAAQYGSLPTASSGRSPNSYLDDESDEYASDDSFIDDTDCTSAKDYLRAVKDIHKSLHFDPNKYAKISKYDNLASMESSYRQIEKEEKLSMRLGAREDQEDMAMEAERRRRRMAKRL</sequence>
<dbReference type="AlphaFoldDB" id="A0A068YBZ4"/>
<proteinExistence type="inferred from homology"/>
<name>A0A068YBZ4_ECHMU</name>